<proteinExistence type="inferred from homology"/>
<dbReference type="eggNOG" id="COG3001">
    <property type="taxonomic scope" value="Bacteria"/>
</dbReference>
<evidence type="ECO:0000313" key="3">
    <source>
        <dbReference type="Proteomes" id="UP000001318"/>
    </source>
</evidence>
<accession>B0RIM4</accession>
<dbReference type="Gene3D" id="1.10.510.10">
    <property type="entry name" value="Transferase(Phosphotransferase) domain 1"/>
    <property type="match status" value="1"/>
</dbReference>
<reference evidence="2 3" key="1">
    <citation type="journal article" date="2008" name="J. Bacteriol.">
        <title>Genome of the actinomycete plant pathogen Clavibacter michiganensis subsp. sepedonicus suggests recent niche adaptation.</title>
        <authorList>
            <person name="Bentley S.D."/>
            <person name="Corton C."/>
            <person name="Brown S.E."/>
            <person name="Barron A."/>
            <person name="Clark L."/>
            <person name="Doggett J."/>
            <person name="Harris B."/>
            <person name="Ormond D."/>
            <person name="Quail M.A."/>
            <person name="May G."/>
            <person name="Francis D."/>
            <person name="Knudson D."/>
            <person name="Parkhill J."/>
            <person name="Ishimaru C.A."/>
        </authorList>
    </citation>
    <scope>NUCLEOTIDE SEQUENCE [LARGE SCALE GENOMIC DNA]</scope>
    <source>
        <strain evidence="3">ATCC 33113 / DSM 20744 / JCM 9667 / LMG 2889 / ICMP 2535 / C-1</strain>
    </source>
</reference>
<dbReference type="PANTHER" id="PTHR12149">
    <property type="entry name" value="FRUCTOSAMINE 3 KINASE-RELATED PROTEIN"/>
    <property type="match status" value="1"/>
</dbReference>
<dbReference type="RefSeq" id="WP_012298782.1">
    <property type="nucleotide sequence ID" value="NC_010407.1"/>
</dbReference>
<dbReference type="Gene3D" id="3.30.200.20">
    <property type="entry name" value="Phosphorylase Kinase, domain 1"/>
    <property type="match status" value="1"/>
</dbReference>
<dbReference type="InterPro" id="IPR016477">
    <property type="entry name" value="Fructo-/Ketosamine-3-kinase"/>
</dbReference>
<dbReference type="InterPro" id="IPR011009">
    <property type="entry name" value="Kinase-like_dom_sf"/>
</dbReference>
<dbReference type="PIRSF" id="PIRSF006221">
    <property type="entry name" value="Ketosamine-3-kinase"/>
    <property type="match status" value="1"/>
</dbReference>
<dbReference type="OrthoDB" id="5291879at2"/>
<keyword evidence="1" id="KW-0808">Transferase</keyword>
<dbReference type="GO" id="GO:0016301">
    <property type="term" value="F:kinase activity"/>
    <property type="evidence" value="ECO:0007669"/>
    <property type="project" value="UniProtKB-UniRule"/>
</dbReference>
<sequence>MAAAGSGGHGSTDAFRKERLDAPRGFFEAEAAGLAWLAEVEPAGGARVVLVLDVAPGRIELERLAPARPTRDAARALGAALAVTHDAGAPAFGSPPAGLDGPAFIGRQSLSVLAGADAGDDPGEGWGAWYARERVLPYLRRAVDAGNATSAQAADVERACDLAADGRFDDPAPPARIHGDLWSGNVQWTDTGAVLIDPAAHGGHRETDLAMLALFGCPGIDDVLGAYADTGSLGAGWRARMPLHQLHPLAVHAASHGPSYGDALHDAARAVLRM</sequence>
<keyword evidence="3" id="KW-1185">Reference proteome</keyword>
<dbReference type="STRING" id="31964.CMS1404"/>
<dbReference type="Pfam" id="PF03881">
    <property type="entry name" value="Fructosamin_kin"/>
    <property type="match status" value="1"/>
</dbReference>
<evidence type="ECO:0000256" key="1">
    <source>
        <dbReference type="PIRNR" id="PIRNR006221"/>
    </source>
</evidence>
<name>B0RIM4_CLASE</name>
<gene>
    <name evidence="2" type="ordered locus">CMS1404</name>
</gene>
<dbReference type="AlphaFoldDB" id="B0RIM4"/>
<organism evidence="2 3">
    <name type="scientific">Clavibacter sepedonicus</name>
    <name type="common">Clavibacter michiganensis subsp. sepedonicus</name>
    <dbReference type="NCBI Taxonomy" id="31964"/>
    <lineage>
        <taxon>Bacteria</taxon>
        <taxon>Bacillati</taxon>
        <taxon>Actinomycetota</taxon>
        <taxon>Actinomycetes</taxon>
        <taxon>Micrococcales</taxon>
        <taxon>Microbacteriaceae</taxon>
        <taxon>Clavibacter</taxon>
    </lineage>
</organism>
<dbReference type="KEGG" id="cms:CMS1404"/>
<dbReference type="PANTHER" id="PTHR12149:SF8">
    <property type="entry name" value="PROTEIN-RIBULOSAMINE 3-KINASE"/>
    <property type="match status" value="1"/>
</dbReference>
<dbReference type="GeneID" id="29472561"/>
<protein>
    <submittedName>
        <fullName evidence="2">Kinase</fullName>
    </submittedName>
</protein>
<comment type="similarity">
    <text evidence="1">Belongs to the fructosamine kinase family.</text>
</comment>
<dbReference type="SUPFAM" id="SSF56112">
    <property type="entry name" value="Protein kinase-like (PK-like)"/>
    <property type="match status" value="1"/>
</dbReference>
<dbReference type="Gene3D" id="1.20.1270.240">
    <property type="match status" value="1"/>
</dbReference>
<evidence type="ECO:0000313" key="2">
    <source>
        <dbReference type="EMBL" id="CAQ01515.1"/>
    </source>
</evidence>
<keyword evidence="1 2" id="KW-0418">Kinase</keyword>
<dbReference type="HOGENOM" id="CLU_036517_0_2_11"/>
<dbReference type="EMBL" id="AM849034">
    <property type="protein sequence ID" value="CAQ01515.1"/>
    <property type="molecule type" value="Genomic_DNA"/>
</dbReference>
<dbReference type="Proteomes" id="UP000001318">
    <property type="component" value="Chromosome"/>
</dbReference>